<comment type="caution">
    <text evidence="1">The sequence shown here is derived from an EMBL/GenBank/DDBJ whole genome shotgun (WGS) entry which is preliminary data.</text>
</comment>
<sequence>MESDSNQQVHAQRSSLDIVAGDTSEGNEIINTNSKECDDLQTTSTHETITENSIKSSDVEKIPEVLEKASTNEFKKPVLLIGPRKGHPTKVRTISKPELALASSNAEPQSELEPLPECPVPPNNEDKQLPVSESQIDKKLPLPYSEPSWSGKPDGEYKFEVLKSGVILETIDLTSKKYHVVGRLPTCDVPMAHPTISRYHAIIQYKETDDAKNGKGMYIYDLGSTHGTFWNGNRIKPKVYVRLQGGHMIKFGCSQRKFILQAPDEDQEQESEYSVTELKEMRRLELEEREKLEKQRLLQEEEEEKLRKEKEENEGIDWGMGEDADEETDLTENPFAQTNNEELFLDDPKKTLRGWFEREGLDMQYQVEEKGIGKFLCWVDLPIDSAVGQSVRAEVLVSGKKKEAVVQCALEACRVLDRHGLLRQANHEARKKKSRNWEEEDFYDSDDDNFLDRTGTIEKKREHRMRMAGKLEKKAETYDSLIEKHSQVTEKIKKIENLLAQQKANEKEVDDSSEDALDAFMSSLGSSTFDKTEMRRMKIDLINLRKEEMQLLKLINIAKPANLPPLKPYVPNEEKISRKRSEDTKSEVCQKIRKKVPLKVVDDASESSEINLGNDAYKMPSEENPGTEAPEKTRKELMENEEESSSSERVTRELPDAEISCEQENYPENDETPSSDDVYRILEGSDVSTDNLSKKTKKAKKSHHKKEKVVQKSYDGDEFREDYSMWLPPVNQSGDGKTSLNEKFGY</sequence>
<dbReference type="Proteomes" id="UP001239111">
    <property type="component" value="Chromosome 4"/>
</dbReference>
<protein>
    <submittedName>
        <fullName evidence="1">Uncharacterized protein</fullName>
    </submittedName>
</protein>
<accession>A0ACC2N6S6</accession>
<reference evidence="1" key="1">
    <citation type="submission" date="2023-04" db="EMBL/GenBank/DDBJ databases">
        <title>A chromosome-level genome assembly of the parasitoid wasp Eretmocerus hayati.</title>
        <authorList>
            <person name="Zhong Y."/>
            <person name="Liu S."/>
            <person name="Liu Y."/>
        </authorList>
    </citation>
    <scope>NUCLEOTIDE SEQUENCE</scope>
    <source>
        <strain evidence="1">ZJU_SS_LIU_2023</strain>
    </source>
</reference>
<evidence type="ECO:0000313" key="1">
    <source>
        <dbReference type="EMBL" id="KAJ8666909.1"/>
    </source>
</evidence>
<dbReference type="EMBL" id="CM056744">
    <property type="protein sequence ID" value="KAJ8666909.1"/>
    <property type="molecule type" value="Genomic_DNA"/>
</dbReference>
<keyword evidence="2" id="KW-1185">Reference proteome</keyword>
<name>A0ACC2N6S6_9HYME</name>
<proteinExistence type="predicted"/>
<organism evidence="1 2">
    <name type="scientific">Eretmocerus hayati</name>
    <dbReference type="NCBI Taxonomy" id="131215"/>
    <lineage>
        <taxon>Eukaryota</taxon>
        <taxon>Metazoa</taxon>
        <taxon>Ecdysozoa</taxon>
        <taxon>Arthropoda</taxon>
        <taxon>Hexapoda</taxon>
        <taxon>Insecta</taxon>
        <taxon>Pterygota</taxon>
        <taxon>Neoptera</taxon>
        <taxon>Endopterygota</taxon>
        <taxon>Hymenoptera</taxon>
        <taxon>Apocrita</taxon>
        <taxon>Proctotrupomorpha</taxon>
        <taxon>Chalcidoidea</taxon>
        <taxon>Aphelinidae</taxon>
        <taxon>Aphelininae</taxon>
        <taxon>Eretmocerus</taxon>
    </lineage>
</organism>
<gene>
    <name evidence="1" type="ORF">QAD02_008571</name>
</gene>
<evidence type="ECO:0000313" key="2">
    <source>
        <dbReference type="Proteomes" id="UP001239111"/>
    </source>
</evidence>